<organism evidence="1 2">
    <name type="scientific">Crenothrix polyspora</name>
    <dbReference type="NCBI Taxonomy" id="360316"/>
    <lineage>
        <taxon>Bacteria</taxon>
        <taxon>Pseudomonadati</taxon>
        <taxon>Pseudomonadota</taxon>
        <taxon>Gammaproteobacteria</taxon>
        <taxon>Methylococcales</taxon>
        <taxon>Crenotrichaceae</taxon>
        <taxon>Crenothrix</taxon>
    </lineage>
</organism>
<protein>
    <submittedName>
        <fullName evidence="1">Uncharacterized protein</fullName>
    </submittedName>
</protein>
<dbReference type="AlphaFoldDB" id="A0A1R4HJ25"/>
<evidence type="ECO:0000313" key="2">
    <source>
        <dbReference type="Proteomes" id="UP000195667"/>
    </source>
</evidence>
<gene>
    <name evidence="1" type="ORF">CRENPOLYSF1_830016</name>
</gene>
<dbReference type="EMBL" id="FUKI01000163">
    <property type="protein sequence ID" value="SJM96021.1"/>
    <property type="molecule type" value="Genomic_DNA"/>
</dbReference>
<sequence length="82" mass="8778">MKIYKWGVNSITLVGQTYDADSDDIITIPDHLQRSAFTKGFVSAKGRQAQLDAEKAAALARAAQTRVVKLTAVPVVTSTSNA</sequence>
<dbReference type="RefSeq" id="WP_087145036.1">
    <property type="nucleotide sequence ID" value="NZ_FUKI01000163.1"/>
</dbReference>
<name>A0A1R4HJ25_9GAMM</name>
<evidence type="ECO:0000313" key="1">
    <source>
        <dbReference type="EMBL" id="SJM96021.1"/>
    </source>
</evidence>
<reference evidence="2" key="1">
    <citation type="submission" date="2017-02" db="EMBL/GenBank/DDBJ databases">
        <authorList>
            <person name="Daims H."/>
        </authorList>
    </citation>
    <scope>NUCLEOTIDE SEQUENCE [LARGE SCALE GENOMIC DNA]</scope>
</reference>
<accession>A0A1R4HJ25</accession>
<dbReference type="Proteomes" id="UP000195667">
    <property type="component" value="Unassembled WGS sequence"/>
</dbReference>
<proteinExistence type="predicted"/>
<keyword evidence="2" id="KW-1185">Reference proteome</keyword>